<organism evidence="2 3">
    <name type="scientific">Digitaria exilis</name>
    <dbReference type="NCBI Taxonomy" id="1010633"/>
    <lineage>
        <taxon>Eukaryota</taxon>
        <taxon>Viridiplantae</taxon>
        <taxon>Streptophyta</taxon>
        <taxon>Embryophyta</taxon>
        <taxon>Tracheophyta</taxon>
        <taxon>Spermatophyta</taxon>
        <taxon>Magnoliopsida</taxon>
        <taxon>Liliopsida</taxon>
        <taxon>Poales</taxon>
        <taxon>Poaceae</taxon>
        <taxon>PACMAD clade</taxon>
        <taxon>Panicoideae</taxon>
        <taxon>Panicodae</taxon>
        <taxon>Paniceae</taxon>
        <taxon>Anthephorinae</taxon>
        <taxon>Digitaria</taxon>
    </lineage>
</organism>
<name>A0A835EZ99_9POAL</name>
<dbReference type="EMBL" id="JACEFO010001666">
    <property type="protein sequence ID" value="KAF8723616.1"/>
    <property type="molecule type" value="Genomic_DNA"/>
</dbReference>
<dbReference type="Proteomes" id="UP000636709">
    <property type="component" value="Unassembled WGS sequence"/>
</dbReference>
<reference evidence="2" key="1">
    <citation type="submission" date="2020-07" db="EMBL/GenBank/DDBJ databases">
        <title>Genome sequence and genetic diversity analysis of an under-domesticated orphan crop, white fonio (Digitaria exilis).</title>
        <authorList>
            <person name="Bennetzen J.L."/>
            <person name="Chen S."/>
            <person name="Ma X."/>
            <person name="Wang X."/>
            <person name="Yssel A.E.J."/>
            <person name="Chaluvadi S.R."/>
            <person name="Johnson M."/>
            <person name="Gangashetty P."/>
            <person name="Hamidou F."/>
            <person name="Sanogo M.D."/>
            <person name="Zwaenepoel A."/>
            <person name="Wallace J."/>
            <person name="Van De Peer Y."/>
            <person name="Van Deynze A."/>
        </authorList>
    </citation>
    <scope>NUCLEOTIDE SEQUENCE</scope>
    <source>
        <tissue evidence="2">Leaves</tissue>
    </source>
</reference>
<evidence type="ECO:0000313" key="3">
    <source>
        <dbReference type="Proteomes" id="UP000636709"/>
    </source>
</evidence>
<feature type="compositionally biased region" description="Low complexity" evidence="1">
    <location>
        <begin position="158"/>
        <end position="169"/>
    </location>
</feature>
<sequence length="194" mass="21020">MPGKWQVKIVVDHTCELEQLASRHHNLTAAFIANYMYPQIWKCSRRIGGTDDDDDVDENMGQFDNQEWVQQYYGSGQHDVVGPSQLSGAPIPTQGATQEDLTALPEAGRRPGRDIVPPDPLTGTGCGETCQERGAKALAVGTVRRPHYPKCSACCRTPSSSAPHDPASSIQTDPLHTAASERCKGVNDGLADHQ</sequence>
<evidence type="ECO:0000256" key="1">
    <source>
        <dbReference type="SAM" id="MobiDB-lite"/>
    </source>
</evidence>
<evidence type="ECO:0000313" key="2">
    <source>
        <dbReference type="EMBL" id="KAF8723616.1"/>
    </source>
</evidence>
<gene>
    <name evidence="2" type="ORF">HU200_021573</name>
</gene>
<dbReference type="AlphaFoldDB" id="A0A835EZ99"/>
<dbReference type="OrthoDB" id="720248at2759"/>
<feature type="region of interest" description="Disordered" evidence="1">
    <location>
        <begin position="102"/>
        <end position="126"/>
    </location>
</feature>
<accession>A0A835EZ99</accession>
<protein>
    <submittedName>
        <fullName evidence="2">Uncharacterized protein</fullName>
    </submittedName>
</protein>
<proteinExistence type="predicted"/>
<feature type="region of interest" description="Disordered" evidence="1">
    <location>
        <begin position="155"/>
        <end position="177"/>
    </location>
</feature>
<keyword evidence="3" id="KW-1185">Reference proteome</keyword>
<comment type="caution">
    <text evidence="2">The sequence shown here is derived from an EMBL/GenBank/DDBJ whole genome shotgun (WGS) entry which is preliminary data.</text>
</comment>